<dbReference type="EMBL" id="BARW01008736">
    <property type="protein sequence ID" value="GAI86998.1"/>
    <property type="molecule type" value="Genomic_DNA"/>
</dbReference>
<dbReference type="AlphaFoldDB" id="X1S2B6"/>
<accession>X1S2B6</accession>
<gene>
    <name evidence="1" type="ORF">S12H4_17802</name>
</gene>
<comment type="caution">
    <text evidence="1">The sequence shown here is derived from an EMBL/GenBank/DDBJ whole genome shotgun (WGS) entry which is preliminary data.</text>
</comment>
<organism evidence="1">
    <name type="scientific">marine sediment metagenome</name>
    <dbReference type="NCBI Taxonomy" id="412755"/>
    <lineage>
        <taxon>unclassified sequences</taxon>
        <taxon>metagenomes</taxon>
        <taxon>ecological metagenomes</taxon>
    </lineage>
</organism>
<name>X1S2B6_9ZZZZ</name>
<proteinExistence type="predicted"/>
<protein>
    <submittedName>
        <fullName evidence="1">Uncharacterized protein</fullName>
    </submittedName>
</protein>
<sequence>MAKIAYSSIRIVKTPKDVTVIGIGRSARGSQFYKRAVVVEGDTKDKKTYRDMLDKGVNELLA</sequence>
<evidence type="ECO:0000313" key="1">
    <source>
        <dbReference type="EMBL" id="GAI86998.1"/>
    </source>
</evidence>
<reference evidence="1" key="1">
    <citation type="journal article" date="2014" name="Front. Microbiol.">
        <title>High frequency of phylogenetically diverse reductive dehalogenase-homologous genes in deep subseafloor sedimentary metagenomes.</title>
        <authorList>
            <person name="Kawai M."/>
            <person name="Futagami T."/>
            <person name="Toyoda A."/>
            <person name="Takaki Y."/>
            <person name="Nishi S."/>
            <person name="Hori S."/>
            <person name="Arai W."/>
            <person name="Tsubouchi T."/>
            <person name="Morono Y."/>
            <person name="Uchiyama I."/>
            <person name="Ito T."/>
            <person name="Fujiyama A."/>
            <person name="Inagaki F."/>
            <person name="Takami H."/>
        </authorList>
    </citation>
    <scope>NUCLEOTIDE SEQUENCE</scope>
    <source>
        <strain evidence="1">Expedition CK06-06</strain>
    </source>
</reference>